<evidence type="ECO:0000313" key="2">
    <source>
        <dbReference type="EMBL" id="KAH3786522.1"/>
    </source>
</evidence>
<proteinExistence type="predicted"/>
<comment type="caution">
    <text evidence="2">The sequence shown here is derived from an EMBL/GenBank/DDBJ whole genome shotgun (WGS) entry which is preliminary data.</text>
</comment>
<keyword evidence="1" id="KW-0175">Coiled coil</keyword>
<dbReference type="Proteomes" id="UP000828390">
    <property type="component" value="Unassembled WGS sequence"/>
</dbReference>
<gene>
    <name evidence="2" type="ORF">DPMN_164629</name>
</gene>
<keyword evidence="3" id="KW-1185">Reference proteome</keyword>
<dbReference type="Gene3D" id="3.30.70.1820">
    <property type="entry name" value="L1 transposable element, RRM domain"/>
    <property type="match status" value="1"/>
</dbReference>
<evidence type="ECO:0000256" key="1">
    <source>
        <dbReference type="SAM" id="Coils"/>
    </source>
</evidence>
<dbReference type="EMBL" id="JAIWYP010000008">
    <property type="protein sequence ID" value="KAH3786522.1"/>
    <property type="molecule type" value="Genomic_DNA"/>
</dbReference>
<name>A0A9D4EUK0_DREPO</name>
<reference evidence="2" key="1">
    <citation type="journal article" date="2019" name="bioRxiv">
        <title>The Genome of the Zebra Mussel, Dreissena polymorpha: A Resource for Invasive Species Research.</title>
        <authorList>
            <person name="McCartney M.A."/>
            <person name="Auch B."/>
            <person name="Kono T."/>
            <person name="Mallez S."/>
            <person name="Zhang Y."/>
            <person name="Obille A."/>
            <person name="Becker A."/>
            <person name="Abrahante J.E."/>
            <person name="Garbe J."/>
            <person name="Badalamenti J.P."/>
            <person name="Herman A."/>
            <person name="Mangelson H."/>
            <person name="Liachko I."/>
            <person name="Sullivan S."/>
            <person name="Sone E.D."/>
            <person name="Koren S."/>
            <person name="Silverstein K.A.T."/>
            <person name="Beckman K.B."/>
            <person name="Gohl D.M."/>
        </authorList>
    </citation>
    <scope>NUCLEOTIDE SEQUENCE</scope>
    <source>
        <strain evidence="2">Duluth1</strain>
        <tissue evidence="2">Whole animal</tissue>
    </source>
</reference>
<feature type="coiled-coil region" evidence="1">
    <location>
        <begin position="29"/>
        <end position="74"/>
    </location>
</feature>
<reference evidence="2" key="2">
    <citation type="submission" date="2020-11" db="EMBL/GenBank/DDBJ databases">
        <authorList>
            <person name="McCartney M.A."/>
            <person name="Auch B."/>
            <person name="Kono T."/>
            <person name="Mallez S."/>
            <person name="Becker A."/>
            <person name="Gohl D.M."/>
            <person name="Silverstein K.A.T."/>
            <person name="Koren S."/>
            <person name="Bechman K.B."/>
            <person name="Herman A."/>
            <person name="Abrahante J.E."/>
            <person name="Garbe J."/>
        </authorList>
    </citation>
    <scope>NUCLEOTIDE SEQUENCE</scope>
    <source>
        <strain evidence="2">Duluth1</strain>
        <tissue evidence="2">Whole animal</tissue>
    </source>
</reference>
<protein>
    <submittedName>
        <fullName evidence="2">Uncharacterized protein</fullName>
    </submittedName>
</protein>
<organism evidence="2 3">
    <name type="scientific">Dreissena polymorpha</name>
    <name type="common">Zebra mussel</name>
    <name type="synonym">Mytilus polymorpha</name>
    <dbReference type="NCBI Taxonomy" id="45954"/>
    <lineage>
        <taxon>Eukaryota</taxon>
        <taxon>Metazoa</taxon>
        <taxon>Spiralia</taxon>
        <taxon>Lophotrochozoa</taxon>
        <taxon>Mollusca</taxon>
        <taxon>Bivalvia</taxon>
        <taxon>Autobranchia</taxon>
        <taxon>Heteroconchia</taxon>
        <taxon>Euheterodonta</taxon>
        <taxon>Imparidentia</taxon>
        <taxon>Neoheterodontei</taxon>
        <taxon>Myida</taxon>
        <taxon>Dreissenoidea</taxon>
        <taxon>Dreissenidae</taxon>
        <taxon>Dreissena</taxon>
    </lineage>
</organism>
<sequence>MLKNLFSGKDSSFKLMIVDIINQIKNEYLKSVENRIEIHEGKLFEKEKENDKLKEQVTLLEKQVEQNHEQAKQNAINIQEYVDYHSGKLNSSDQYSRRKNVRIFGIPEEPKPTQSGQTLNESAEITTKKVLVQLNQKIKGLNLQIGDIDILHRLGKVKDGLTRPIIVKCVSRQKRNFVMTNRK</sequence>
<dbReference type="AlphaFoldDB" id="A0A9D4EUK0"/>
<evidence type="ECO:0000313" key="3">
    <source>
        <dbReference type="Proteomes" id="UP000828390"/>
    </source>
</evidence>
<accession>A0A9D4EUK0</accession>